<proteinExistence type="predicted"/>
<sequence>MNLLMCYVLVETGGCPHPAPMPTLSVLEYGMVRYGMIWYGMVWYGMVWYGTVGYGMVQYSMIRYGMVQYGMVWDGMGWDGMGWYSMVRYCMVWYSMIRNGTYGMIRYGMVRYGVVGYGMVRYGMVGYGTVQYGMVQYGIVWYGTVQYGMVWYDIVWYGMIRYGMVRFGTVCIESPDEQSQTLVKTVAEMHTVDVSEVRSGNLGKVMHTHPRPFEDVSHHFAVQETAKSLQAAGISKTRETPQVVVPPVGYFGMGCAGDRYIRDDFLWVNISRQLRTTQLLAHSSQEWWGETWKDKSEKTHGLK</sequence>
<protein>
    <submittedName>
        <fullName evidence="2">Uncharacterized protein</fullName>
    </submittedName>
</protein>
<dbReference type="OrthoDB" id="10071928at2759"/>
<feature type="transmembrane region" description="Helical" evidence="1">
    <location>
        <begin position="41"/>
        <end position="61"/>
    </location>
</feature>
<gene>
    <name evidence="2" type="ORF">HGM15179_000808</name>
</gene>
<dbReference type="EMBL" id="SWJQ01000015">
    <property type="protein sequence ID" value="TRZ26196.1"/>
    <property type="molecule type" value="Genomic_DNA"/>
</dbReference>
<comment type="caution">
    <text evidence="2">The sequence shown here is derived from an EMBL/GenBank/DDBJ whole genome shotgun (WGS) entry which is preliminary data.</text>
</comment>
<evidence type="ECO:0000256" key="1">
    <source>
        <dbReference type="SAM" id="Phobius"/>
    </source>
</evidence>
<evidence type="ECO:0000313" key="2">
    <source>
        <dbReference type="EMBL" id="TRZ26196.1"/>
    </source>
</evidence>
<accession>A0A8K1GVW9</accession>
<dbReference type="PANTHER" id="PTHR47202:SF2">
    <property type="entry name" value="G-PROTEIN COUPLED RECEPTORS FAMILY 1 PROFILE DOMAIN-CONTAINING PROTEIN"/>
    <property type="match status" value="1"/>
</dbReference>
<dbReference type="AlphaFoldDB" id="A0A8K1GVW9"/>
<feature type="transmembrane region" description="Helical" evidence="1">
    <location>
        <begin position="139"/>
        <end position="159"/>
    </location>
</feature>
<keyword evidence="1" id="KW-0472">Membrane</keyword>
<organism evidence="2 3">
    <name type="scientific">Zosterops borbonicus</name>
    <dbReference type="NCBI Taxonomy" id="364589"/>
    <lineage>
        <taxon>Eukaryota</taxon>
        <taxon>Metazoa</taxon>
        <taxon>Chordata</taxon>
        <taxon>Craniata</taxon>
        <taxon>Vertebrata</taxon>
        <taxon>Euteleostomi</taxon>
        <taxon>Archelosauria</taxon>
        <taxon>Archosauria</taxon>
        <taxon>Dinosauria</taxon>
        <taxon>Saurischia</taxon>
        <taxon>Theropoda</taxon>
        <taxon>Coelurosauria</taxon>
        <taxon>Aves</taxon>
        <taxon>Neognathae</taxon>
        <taxon>Neoaves</taxon>
        <taxon>Telluraves</taxon>
        <taxon>Australaves</taxon>
        <taxon>Passeriformes</taxon>
        <taxon>Sylvioidea</taxon>
        <taxon>Zosteropidae</taxon>
        <taxon>Zosterops</taxon>
    </lineage>
</organism>
<reference evidence="2" key="1">
    <citation type="submission" date="2019-04" db="EMBL/GenBank/DDBJ databases">
        <title>Genome assembly of Zosterops borbonicus 15179.</title>
        <authorList>
            <person name="Leroy T."/>
            <person name="Anselmetti Y."/>
            <person name="Tilak M.-K."/>
            <person name="Nabholz B."/>
        </authorList>
    </citation>
    <scope>NUCLEOTIDE SEQUENCE</scope>
    <source>
        <strain evidence="2">HGM_15179</strain>
        <tissue evidence="2">Muscle</tissue>
    </source>
</reference>
<evidence type="ECO:0000313" key="3">
    <source>
        <dbReference type="Proteomes" id="UP000796761"/>
    </source>
</evidence>
<keyword evidence="3" id="KW-1185">Reference proteome</keyword>
<dbReference type="PANTHER" id="PTHR47202">
    <property type="entry name" value="HISTIDINE-RICH GLYCOPROTEIN"/>
    <property type="match status" value="1"/>
</dbReference>
<dbReference type="Proteomes" id="UP000796761">
    <property type="component" value="Unassembled WGS sequence"/>
</dbReference>
<keyword evidence="1" id="KW-0812">Transmembrane</keyword>
<keyword evidence="1" id="KW-1133">Transmembrane helix</keyword>
<feature type="transmembrane region" description="Helical" evidence="1">
    <location>
        <begin position="109"/>
        <end position="127"/>
    </location>
</feature>
<name>A0A8K1GVW9_9PASS</name>